<evidence type="ECO:0000256" key="1">
    <source>
        <dbReference type="SAM" id="MobiDB-lite"/>
    </source>
</evidence>
<protein>
    <submittedName>
        <fullName evidence="2">Uncharacterized protein</fullName>
    </submittedName>
</protein>
<feature type="region of interest" description="Disordered" evidence="1">
    <location>
        <begin position="464"/>
        <end position="545"/>
    </location>
</feature>
<name>A0A1B8G9T9_9PEZI</name>
<dbReference type="GeneID" id="28843060"/>
<evidence type="ECO:0000313" key="3">
    <source>
        <dbReference type="Proteomes" id="UP000091956"/>
    </source>
</evidence>
<dbReference type="RefSeq" id="XP_018126323.1">
    <property type="nucleotide sequence ID" value="XM_018279086.1"/>
</dbReference>
<gene>
    <name evidence="2" type="ORF">VE01_09674</name>
</gene>
<dbReference type="OrthoDB" id="3438877at2759"/>
<evidence type="ECO:0000313" key="2">
    <source>
        <dbReference type="EMBL" id="OBT92590.1"/>
    </source>
</evidence>
<reference evidence="3" key="2">
    <citation type="journal article" date="2018" name="Nat. Commun.">
        <title>Extreme sensitivity to ultraviolet light in the fungal pathogen causing white-nose syndrome of bats.</title>
        <authorList>
            <person name="Palmer J.M."/>
            <person name="Drees K.P."/>
            <person name="Foster J.T."/>
            <person name="Lindner D.L."/>
        </authorList>
    </citation>
    <scope>NUCLEOTIDE SEQUENCE [LARGE SCALE GENOMIC DNA]</scope>
    <source>
        <strain evidence="3">UAMH 10579</strain>
    </source>
</reference>
<proteinExistence type="predicted"/>
<dbReference type="Proteomes" id="UP000091956">
    <property type="component" value="Unassembled WGS sequence"/>
</dbReference>
<dbReference type="EMBL" id="KV460265">
    <property type="protein sequence ID" value="OBT92590.1"/>
    <property type="molecule type" value="Genomic_DNA"/>
</dbReference>
<reference evidence="2 3" key="1">
    <citation type="submission" date="2016-03" db="EMBL/GenBank/DDBJ databases">
        <title>Comparative genomics of Pseudogymnoascus destructans, the fungus causing white-nose syndrome of bats.</title>
        <authorList>
            <person name="Palmer J.M."/>
            <person name="Drees K.P."/>
            <person name="Foster J.T."/>
            <person name="Lindner D.L."/>
        </authorList>
    </citation>
    <scope>NUCLEOTIDE SEQUENCE [LARGE SCALE GENOMIC DNA]</scope>
    <source>
        <strain evidence="2 3">UAMH 10579</strain>
    </source>
</reference>
<organism evidence="2 3">
    <name type="scientific">Pseudogymnoascus verrucosus</name>
    <dbReference type="NCBI Taxonomy" id="342668"/>
    <lineage>
        <taxon>Eukaryota</taxon>
        <taxon>Fungi</taxon>
        <taxon>Dikarya</taxon>
        <taxon>Ascomycota</taxon>
        <taxon>Pezizomycotina</taxon>
        <taxon>Leotiomycetes</taxon>
        <taxon>Thelebolales</taxon>
        <taxon>Thelebolaceae</taxon>
        <taxon>Pseudogymnoascus</taxon>
    </lineage>
</organism>
<feature type="compositionally biased region" description="Low complexity" evidence="1">
    <location>
        <begin position="479"/>
        <end position="527"/>
    </location>
</feature>
<accession>A0A1B8G9T9</accession>
<dbReference type="AlphaFoldDB" id="A0A1B8G9T9"/>
<sequence>MSTVEDRWVEYKHQEKKVLLKMCEELNIDIIWKAWKDDIIRTIIDVQDKLKNYDRTMNRAGFITVTQFVTGYESLEPVSTSNTRSVRAERYGLFMKNDLIKRCRDLNVIMGWRSSRDDIIKAILNAEDEAGNSVYIVGQIRSTSEPTNLPGDQPMDRQYKYYKEKSRRYLKRRCKVFGIPRSKRRPTSQLTRNVMEVEGKASGMQKIKHVYIPQGPYAPLMPSTKLIPTPATMQTNRASTRNISSWPSPHQHPRHADITVLYPVPTHNLIADNGLPITTTTPLNPVYERYRDQTQMPIELSYEPLYRTARMEEAAAIYNEMSLTQLQDIVRARGYTRGIEQNSGTKLDCIDILLDDDRKQGFLPTAPAPVYSVQPGLLAALNPAPGIFIRVPTVMQVDALSILLTSQLEPEEFQLEREEFYEEFTLAEMEKEVLARRVMYVPNVRRQLVRSDMRMFERVRRWKTGLSPREGEGQGAQGGTAAAAATGTAATVPDPPVAGATTTTATETTVTNPPVAKITAATATTVTNQPQAKSVAWARGVDGSG</sequence>
<keyword evidence="3" id="KW-1185">Reference proteome</keyword>